<dbReference type="Proteomes" id="UP001501692">
    <property type="component" value="Unassembled WGS sequence"/>
</dbReference>
<evidence type="ECO:0000313" key="1">
    <source>
        <dbReference type="EMBL" id="GAA4962093.1"/>
    </source>
</evidence>
<name>A0ABP9H4B7_9FLAO</name>
<keyword evidence="2" id="KW-1185">Reference proteome</keyword>
<comment type="caution">
    <text evidence="1">The sequence shown here is derived from an EMBL/GenBank/DDBJ whole genome shotgun (WGS) entry which is preliminary data.</text>
</comment>
<reference evidence="2" key="1">
    <citation type="journal article" date="2019" name="Int. J. Syst. Evol. Microbiol.">
        <title>The Global Catalogue of Microorganisms (GCM) 10K type strain sequencing project: providing services to taxonomists for standard genome sequencing and annotation.</title>
        <authorList>
            <consortium name="The Broad Institute Genomics Platform"/>
            <consortium name="The Broad Institute Genome Sequencing Center for Infectious Disease"/>
            <person name="Wu L."/>
            <person name="Ma J."/>
        </authorList>
    </citation>
    <scope>NUCLEOTIDE SEQUENCE [LARGE SCALE GENOMIC DNA]</scope>
    <source>
        <strain evidence="2">JCM 18287</strain>
    </source>
</reference>
<dbReference type="EMBL" id="BAABJK010000004">
    <property type="protein sequence ID" value="GAA4962093.1"/>
    <property type="molecule type" value="Genomic_DNA"/>
</dbReference>
<sequence length="152" mass="17379">MFLSIVSCGIRKTTTEEQKPLEINPKIIFLIYSISKEENGNKKMVFINKTIANGRLKNSSNKYLKTGKKGDFICTQKDKNSNKLQTVYIKNPFSKTIEFINDSLIFESKKIDLTTTQISLRLQLNSKTKSIIISEIIDDLKNTNPLIETKLD</sequence>
<accession>A0ABP9H4B7</accession>
<protein>
    <recommendedName>
        <fullName evidence="3">Lipoprotein</fullName>
    </recommendedName>
</protein>
<evidence type="ECO:0000313" key="2">
    <source>
        <dbReference type="Proteomes" id="UP001501692"/>
    </source>
</evidence>
<evidence type="ECO:0008006" key="3">
    <source>
        <dbReference type="Google" id="ProtNLM"/>
    </source>
</evidence>
<gene>
    <name evidence="1" type="ORF">GCM10023315_07750</name>
</gene>
<organism evidence="1 2">
    <name type="scientific">Algibacter aquimarinus</name>
    <dbReference type="NCBI Taxonomy" id="1136748"/>
    <lineage>
        <taxon>Bacteria</taxon>
        <taxon>Pseudomonadati</taxon>
        <taxon>Bacteroidota</taxon>
        <taxon>Flavobacteriia</taxon>
        <taxon>Flavobacteriales</taxon>
        <taxon>Flavobacteriaceae</taxon>
        <taxon>Algibacter</taxon>
    </lineage>
</organism>
<proteinExistence type="predicted"/>